<sequence>MSLEKVGTPRLEPSSLQPSTCSATLLHISDIRHCLSSRWVCFMNTLQGASCTCTIPIRL</sequence>
<gene>
    <name evidence="1" type="ORF">CPB84DRAFT_1781488</name>
</gene>
<name>A0A9P5TMY0_GYMJU</name>
<dbReference type="Proteomes" id="UP000724874">
    <property type="component" value="Unassembled WGS sequence"/>
</dbReference>
<dbReference type="EMBL" id="JADNYJ010000057">
    <property type="protein sequence ID" value="KAF8897070.1"/>
    <property type="molecule type" value="Genomic_DNA"/>
</dbReference>
<keyword evidence="2" id="KW-1185">Reference proteome</keyword>
<feature type="non-terminal residue" evidence="1">
    <location>
        <position position="59"/>
    </location>
</feature>
<accession>A0A9P5TMY0</accession>
<organism evidence="1 2">
    <name type="scientific">Gymnopilus junonius</name>
    <name type="common">Spectacular rustgill mushroom</name>
    <name type="synonym">Gymnopilus spectabilis subsp. junonius</name>
    <dbReference type="NCBI Taxonomy" id="109634"/>
    <lineage>
        <taxon>Eukaryota</taxon>
        <taxon>Fungi</taxon>
        <taxon>Dikarya</taxon>
        <taxon>Basidiomycota</taxon>
        <taxon>Agaricomycotina</taxon>
        <taxon>Agaricomycetes</taxon>
        <taxon>Agaricomycetidae</taxon>
        <taxon>Agaricales</taxon>
        <taxon>Agaricineae</taxon>
        <taxon>Hymenogastraceae</taxon>
        <taxon>Gymnopilus</taxon>
    </lineage>
</organism>
<comment type="caution">
    <text evidence="1">The sequence shown here is derived from an EMBL/GenBank/DDBJ whole genome shotgun (WGS) entry which is preliminary data.</text>
</comment>
<evidence type="ECO:0000313" key="1">
    <source>
        <dbReference type="EMBL" id="KAF8897070.1"/>
    </source>
</evidence>
<protein>
    <submittedName>
        <fullName evidence="1">Uncharacterized protein</fullName>
    </submittedName>
</protein>
<reference evidence="1" key="1">
    <citation type="submission" date="2020-11" db="EMBL/GenBank/DDBJ databases">
        <authorList>
            <consortium name="DOE Joint Genome Institute"/>
            <person name="Ahrendt S."/>
            <person name="Riley R."/>
            <person name="Andreopoulos W."/>
            <person name="LaButti K."/>
            <person name="Pangilinan J."/>
            <person name="Ruiz-duenas F.J."/>
            <person name="Barrasa J.M."/>
            <person name="Sanchez-Garcia M."/>
            <person name="Camarero S."/>
            <person name="Miyauchi S."/>
            <person name="Serrano A."/>
            <person name="Linde D."/>
            <person name="Babiker R."/>
            <person name="Drula E."/>
            <person name="Ayuso-Fernandez I."/>
            <person name="Pacheco R."/>
            <person name="Padilla G."/>
            <person name="Ferreira P."/>
            <person name="Barriuso J."/>
            <person name="Kellner H."/>
            <person name="Castanera R."/>
            <person name="Alfaro M."/>
            <person name="Ramirez L."/>
            <person name="Pisabarro A.G."/>
            <person name="Kuo A."/>
            <person name="Tritt A."/>
            <person name="Lipzen A."/>
            <person name="He G."/>
            <person name="Yan M."/>
            <person name="Ng V."/>
            <person name="Cullen D."/>
            <person name="Martin F."/>
            <person name="Rosso M.-N."/>
            <person name="Henrissat B."/>
            <person name="Hibbett D."/>
            <person name="Martinez A.T."/>
            <person name="Grigoriev I.V."/>
        </authorList>
    </citation>
    <scope>NUCLEOTIDE SEQUENCE</scope>
    <source>
        <strain evidence="1">AH 44721</strain>
    </source>
</reference>
<evidence type="ECO:0000313" key="2">
    <source>
        <dbReference type="Proteomes" id="UP000724874"/>
    </source>
</evidence>
<proteinExistence type="predicted"/>
<dbReference type="AlphaFoldDB" id="A0A9P5TMY0"/>